<dbReference type="STRING" id="319224.Sputcn32_0240"/>
<accession>A4Y1Z3</accession>
<dbReference type="AlphaFoldDB" id="A4Y1Z3"/>
<protein>
    <recommendedName>
        <fullName evidence="1">DUF6884 domain-containing protein</fullName>
    </recommendedName>
</protein>
<proteinExistence type="predicted"/>
<sequence>MELLGTTQAVAGQFYALQQELVSLKPTLILPCSEKKLPHSALAFDLYQGTGYLSIVKQWSQVELSQVFNLFFLSAKYGLIHASELIEPYEQVMTDERVSMLGANKVLVSKAQRHIQSMNYDALYTSCYQNGIKRPFLS</sequence>
<dbReference type="EMBL" id="CP000681">
    <property type="protein sequence ID" value="ABP73976.1"/>
    <property type="molecule type" value="Genomic_DNA"/>
</dbReference>
<evidence type="ECO:0000313" key="2">
    <source>
        <dbReference type="EMBL" id="ABP73976.1"/>
    </source>
</evidence>
<dbReference type="KEGG" id="spc:Sputcn32_0240"/>
<evidence type="ECO:0000259" key="1">
    <source>
        <dbReference type="Pfam" id="PF21818"/>
    </source>
</evidence>
<dbReference type="InterPro" id="IPR049251">
    <property type="entry name" value="DUF6884"/>
</dbReference>
<dbReference type="eggNOG" id="ENOG5030I6F">
    <property type="taxonomic scope" value="Bacteria"/>
</dbReference>
<gene>
    <name evidence="2" type="ordered locus">Sputcn32_0240</name>
</gene>
<dbReference type="HOGENOM" id="CLU_1853863_0_0_6"/>
<name>A4Y1Z3_SHEPC</name>
<reference evidence="2" key="1">
    <citation type="submission" date="2007-04" db="EMBL/GenBank/DDBJ databases">
        <title>Complete sequence of Shewanella putrefaciens CN-32.</title>
        <authorList>
            <consortium name="US DOE Joint Genome Institute"/>
            <person name="Copeland A."/>
            <person name="Lucas S."/>
            <person name="Lapidus A."/>
            <person name="Barry K."/>
            <person name="Detter J.C."/>
            <person name="Glavina del Rio T."/>
            <person name="Hammon N."/>
            <person name="Israni S."/>
            <person name="Dalin E."/>
            <person name="Tice H."/>
            <person name="Pitluck S."/>
            <person name="Chain P."/>
            <person name="Malfatti S."/>
            <person name="Shin M."/>
            <person name="Vergez L."/>
            <person name="Schmutz J."/>
            <person name="Larimer F."/>
            <person name="Land M."/>
            <person name="Hauser L."/>
            <person name="Kyrpides N."/>
            <person name="Mikhailova N."/>
            <person name="Romine M.F."/>
            <person name="Fredrickson J."/>
            <person name="Tiedje J."/>
            <person name="Richardson P."/>
        </authorList>
    </citation>
    <scope>NUCLEOTIDE SEQUENCE [LARGE SCALE GENOMIC DNA]</scope>
    <source>
        <strain evidence="2">CN-32</strain>
    </source>
</reference>
<dbReference type="Pfam" id="PF21818">
    <property type="entry name" value="DUF6884"/>
    <property type="match status" value="1"/>
</dbReference>
<feature type="domain" description="DUF6884" evidence="1">
    <location>
        <begin position="29"/>
        <end position="99"/>
    </location>
</feature>
<organism evidence="2">
    <name type="scientific">Shewanella putrefaciens (strain CN-32 / ATCC BAA-453)</name>
    <dbReference type="NCBI Taxonomy" id="319224"/>
    <lineage>
        <taxon>Bacteria</taxon>
        <taxon>Pseudomonadati</taxon>
        <taxon>Pseudomonadota</taxon>
        <taxon>Gammaproteobacteria</taxon>
        <taxon>Alteromonadales</taxon>
        <taxon>Shewanellaceae</taxon>
        <taxon>Shewanella</taxon>
    </lineage>
</organism>